<proteinExistence type="predicted"/>
<evidence type="ECO:0000313" key="3">
    <source>
        <dbReference type="Proteomes" id="UP000006798"/>
    </source>
</evidence>
<feature type="region of interest" description="Disordered" evidence="1">
    <location>
        <begin position="13"/>
        <end position="59"/>
    </location>
</feature>
<organism evidence="2 3">
    <name type="scientific">Cupriavidus necator (strain ATCC 43291 / DSM 13513 / CCUG 52238 / LMG 8453 / N-1)</name>
    <name type="common">Ralstonia eutropha</name>
    <dbReference type="NCBI Taxonomy" id="1042878"/>
    <lineage>
        <taxon>Bacteria</taxon>
        <taxon>Pseudomonadati</taxon>
        <taxon>Pseudomonadota</taxon>
        <taxon>Betaproteobacteria</taxon>
        <taxon>Burkholderiales</taxon>
        <taxon>Burkholderiaceae</taxon>
        <taxon>Cupriavidus</taxon>
    </lineage>
</organism>
<dbReference type="Proteomes" id="UP000006798">
    <property type="component" value="Chromosome 1"/>
</dbReference>
<dbReference type="EMBL" id="CP002877">
    <property type="protein sequence ID" value="AEI76100.1"/>
    <property type="molecule type" value="Genomic_DNA"/>
</dbReference>
<evidence type="ECO:0000313" key="2">
    <source>
        <dbReference type="EMBL" id="AEI76100.1"/>
    </source>
</evidence>
<sequence>MTSGVHGLRLVNNCTTASEAERQDSARTRGSHARMPNGRGSRGPCAQNRPSGIPFGGKSQKCQRHHVCCVRLRGNSALARGPDANHLAAARAGKLPDPWPVPVCPGSEATRLESGHSHLLVGRLILFRGNSAGARGASGTGNTWRWPPGHRNHLADLRKDLAPVLVRNTACQSRNRVERGLPIRAASDLPWLPHHRRRLPAHKFRAAELAGLCRAVRAAGCADKSRRKAALRRPRILSVSRKSAIPRVARCLLSVPNPSLGLG</sequence>
<evidence type="ECO:0000256" key="1">
    <source>
        <dbReference type="SAM" id="MobiDB-lite"/>
    </source>
</evidence>
<dbReference type="KEGG" id="cnc:CNE_1c07350"/>
<accession>G0EXJ4</accession>
<dbReference type="AlphaFoldDB" id="G0EXJ4"/>
<dbReference type="HOGENOM" id="CLU_1056546_0_0_4"/>
<gene>
    <name evidence="2" type="ordered locus">CNE_1c07350</name>
</gene>
<name>G0EXJ4_CUPNN</name>
<protein>
    <submittedName>
        <fullName evidence="2">Uncharacterized protein</fullName>
    </submittedName>
</protein>
<reference evidence="2 3" key="1">
    <citation type="journal article" date="2011" name="J. Bacteriol.">
        <title>Complete genome sequence of the type strain Cupriavidus necator N-1.</title>
        <authorList>
            <person name="Poehlein A."/>
            <person name="Kusian B."/>
            <person name="Friedrich B."/>
            <person name="Daniel R."/>
            <person name="Bowien B."/>
        </authorList>
    </citation>
    <scope>NUCLEOTIDE SEQUENCE [LARGE SCALE GENOMIC DNA]</scope>
    <source>
        <strain evidence="3">ATCC 43291 / DSM 13513 / CCUG 52238 / LMG 8453 / N-1</strain>
    </source>
</reference>